<dbReference type="Ensembl" id="ENSGWIT00000040698.1">
    <property type="protein sequence ID" value="ENSGWIP00000037373.1"/>
    <property type="gene ID" value="ENSGWIG00000019213.1"/>
</dbReference>
<dbReference type="InterPro" id="IPR045242">
    <property type="entry name" value="Syntaxin"/>
</dbReference>
<dbReference type="GO" id="GO:0048787">
    <property type="term" value="C:presynaptic active zone membrane"/>
    <property type="evidence" value="ECO:0007669"/>
    <property type="project" value="TreeGrafter"/>
</dbReference>
<evidence type="ECO:0000256" key="1">
    <source>
        <dbReference type="ARBA" id="ARBA00009063"/>
    </source>
</evidence>
<dbReference type="GO" id="GO:0000149">
    <property type="term" value="F:SNARE binding"/>
    <property type="evidence" value="ECO:0007669"/>
    <property type="project" value="TreeGrafter"/>
</dbReference>
<dbReference type="Proteomes" id="UP000694680">
    <property type="component" value="Chromosome 12"/>
</dbReference>
<name>A0A8C5GYL3_GOUWI</name>
<evidence type="ECO:0000256" key="2">
    <source>
        <dbReference type="ARBA" id="ARBA00023054"/>
    </source>
</evidence>
<dbReference type="PANTHER" id="PTHR19957:SF36">
    <property type="entry name" value="SYNTAXIN-2"/>
    <property type="match status" value="1"/>
</dbReference>
<dbReference type="SMART" id="SM00397">
    <property type="entry name" value="t_SNARE"/>
    <property type="match status" value="1"/>
</dbReference>
<dbReference type="Pfam" id="PF00804">
    <property type="entry name" value="Syntaxin"/>
    <property type="match status" value="1"/>
</dbReference>
<dbReference type="InterPro" id="IPR000727">
    <property type="entry name" value="T_SNARE_dom"/>
</dbReference>
<evidence type="ECO:0000313" key="5">
    <source>
        <dbReference type="Proteomes" id="UP000694680"/>
    </source>
</evidence>
<dbReference type="GO" id="GO:0006886">
    <property type="term" value="P:intracellular protein transport"/>
    <property type="evidence" value="ECO:0007669"/>
    <property type="project" value="TreeGrafter"/>
</dbReference>
<comment type="similarity">
    <text evidence="1">Belongs to the syntaxin family.</text>
</comment>
<dbReference type="GO" id="GO:0031201">
    <property type="term" value="C:SNARE complex"/>
    <property type="evidence" value="ECO:0007669"/>
    <property type="project" value="TreeGrafter"/>
</dbReference>
<reference evidence="4" key="2">
    <citation type="submission" date="2025-08" db="UniProtKB">
        <authorList>
            <consortium name="Ensembl"/>
        </authorList>
    </citation>
    <scope>IDENTIFICATION</scope>
</reference>
<reference evidence="4" key="3">
    <citation type="submission" date="2025-09" db="UniProtKB">
        <authorList>
            <consortium name="Ensembl"/>
        </authorList>
    </citation>
    <scope>IDENTIFICATION</scope>
</reference>
<dbReference type="GO" id="GO:0005484">
    <property type="term" value="F:SNAP receptor activity"/>
    <property type="evidence" value="ECO:0007669"/>
    <property type="project" value="TreeGrafter"/>
</dbReference>
<evidence type="ECO:0000259" key="3">
    <source>
        <dbReference type="PROSITE" id="PS50192"/>
    </source>
</evidence>
<dbReference type="AlphaFoldDB" id="A0A8C5GYL3"/>
<dbReference type="Gene3D" id="1.20.58.70">
    <property type="match status" value="1"/>
</dbReference>
<dbReference type="SUPFAM" id="SSF47661">
    <property type="entry name" value="t-snare proteins"/>
    <property type="match status" value="1"/>
</dbReference>
<feature type="domain" description="T-SNARE coiled-coil homology" evidence="3">
    <location>
        <begin position="99"/>
        <end position="161"/>
    </location>
</feature>
<dbReference type="PROSITE" id="PS50192">
    <property type="entry name" value="T_SNARE"/>
    <property type="match status" value="1"/>
</dbReference>
<dbReference type="GO" id="GO:0031629">
    <property type="term" value="P:synaptic vesicle fusion to presynaptic active zone membrane"/>
    <property type="evidence" value="ECO:0007669"/>
    <property type="project" value="TreeGrafter"/>
</dbReference>
<accession>A0A8C5GYL3</accession>
<dbReference type="Gene3D" id="1.20.5.110">
    <property type="match status" value="1"/>
</dbReference>
<keyword evidence="2" id="KW-0175">Coiled coil</keyword>
<proteinExistence type="inferred from homology"/>
<sequence length="186" mass="21694">MCVILVILKKWPVDEKSISPSVMERIQRNQHSYLTGRFSDVMRDYHQAQVSFRDKCKAQIQRKLEIVDKTISNEEMEEMLHCDDLTLFISDAHISKRALTEIESRHRDIICLESSIKELQEVFADTAMLLETQGDLINNIEKNVSKAAEYVEVSRAETNKAVQYKKHWVVCVNQRQHSGKRTPYII</sequence>
<dbReference type="GO" id="GO:0008021">
    <property type="term" value="C:synaptic vesicle"/>
    <property type="evidence" value="ECO:0007669"/>
    <property type="project" value="TreeGrafter"/>
</dbReference>
<dbReference type="InterPro" id="IPR006011">
    <property type="entry name" value="Syntaxin_N"/>
</dbReference>
<dbReference type="GO" id="GO:0048278">
    <property type="term" value="P:vesicle docking"/>
    <property type="evidence" value="ECO:0007669"/>
    <property type="project" value="TreeGrafter"/>
</dbReference>
<dbReference type="InterPro" id="IPR010989">
    <property type="entry name" value="SNARE"/>
</dbReference>
<keyword evidence="5" id="KW-1185">Reference proteome</keyword>
<evidence type="ECO:0000313" key="4">
    <source>
        <dbReference type="Ensembl" id="ENSGWIP00000037373.1"/>
    </source>
</evidence>
<reference evidence="4" key="1">
    <citation type="submission" date="2020-06" db="EMBL/GenBank/DDBJ databases">
        <authorList>
            <consortium name="Wellcome Sanger Institute Data Sharing"/>
        </authorList>
    </citation>
    <scope>NUCLEOTIDE SEQUENCE [LARGE SCALE GENOMIC DNA]</scope>
</reference>
<protein>
    <recommendedName>
        <fullName evidence="3">t-SNARE coiled-coil homology domain-containing protein</fullName>
    </recommendedName>
</protein>
<dbReference type="PANTHER" id="PTHR19957">
    <property type="entry name" value="SYNTAXIN"/>
    <property type="match status" value="1"/>
</dbReference>
<organism evidence="4 5">
    <name type="scientific">Gouania willdenowi</name>
    <name type="common">Blunt-snouted clingfish</name>
    <name type="synonym">Lepadogaster willdenowi</name>
    <dbReference type="NCBI Taxonomy" id="441366"/>
    <lineage>
        <taxon>Eukaryota</taxon>
        <taxon>Metazoa</taxon>
        <taxon>Chordata</taxon>
        <taxon>Craniata</taxon>
        <taxon>Vertebrata</taxon>
        <taxon>Euteleostomi</taxon>
        <taxon>Actinopterygii</taxon>
        <taxon>Neopterygii</taxon>
        <taxon>Teleostei</taxon>
        <taxon>Neoteleostei</taxon>
        <taxon>Acanthomorphata</taxon>
        <taxon>Ovalentaria</taxon>
        <taxon>Blenniimorphae</taxon>
        <taxon>Blenniiformes</taxon>
        <taxon>Gobiesocoidei</taxon>
        <taxon>Gobiesocidae</taxon>
        <taxon>Gobiesocinae</taxon>
        <taxon>Gouania</taxon>
    </lineage>
</organism>